<feature type="transmembrane region" description="Helical" evidence="1">
    <location>
        <begin position="200"/>
        <end position="221"/>
    </location>
</feature>
<dbReference type="RefSeq" id="WP_307018093.1">
    <property type="nucleotide sequence ID" value="NZ_JAUSUI010000001.1"/>
</dbReference>
<feature type="transmembrane region" description="Helical" evidence="1">
    <location>
        <begin position="93"/>
        <end position="113"/>
    </location>
</feature>
<reference evidence="2 3" key="1">
    <citation type="submission" date="2023-07" db="EMBL/GenBank/DDBJ databases">
        <title>Genomic Encyclopedia of Type Strains, Phase IV (KMG-IV): sequencing the most valuable type-strain genomes for metagenomic binning, comparative biology and taxonomic classification.</title>
        <authorList>
            <person name="Goeker M."/>
        </authorList>
    </citation>
    <scope>NUCLEOTIDE SEQUENCE [LARGE SCALE GENOMIC DNA]</scope>
    <source>
        <strain evidence="2 3">DSM 2457</strain>
    </source>
</reference>
<dbReference type="Proteomes" id="UP001224682">
    <property type="component" value="Unassembled WGS sequence"/>
</dbReference>
<evidence type="ECO:0000256" key="1">
    <source>
        <dbReference type="SAM" id="Phobius"/>
    </source>
</evidence>
<evidence type="ECO:0008006" key="4">
    <source>
        <dbReference type="Google" id="ProtNLM"/>
    </source>
</evidence>
<keyword evidence="1" id="KW-0472">Membrane</keyword>
<accession>A0ABU0B9A8</accession>
<keyword evidence="3" id="KW-1185">Reference proteome</keyword>
<feature type="transmembrane region" description="Helical" evidence="1">
    <location>
        <begin position="145"/>
        <end position="164"/>
    </location>
</feature>
<proteinExistence type="predicted"/>
<evidence type="ECO:0000313" key="2">
    <source>
        <dbReference type="EMBL" id="MDQ0301612.1"/>
    </source>
</evidence>
<organism evidence="2 3">
    <name type="scientific">Ancylobacter polymorphus</name>
    <dbReference type="NCBI Taxonomy" id="223390"/>
    <lineage>
        <taxon>Bacteria</taxon>
        <taxon>Pseudomonadati</taxon>
        <taxon>Pseudomonadota</taxon>
        <taxon>Alphaproteobacteria</taxon>
        <taxon>Hyphomicrobiales</taxon>
        <taxon>Xanthobacteraceae</taxon>
        <taxon>Ancylobacter</taxon>
    </lineage>
</organism>
<dbReference type="EMBL" id="JAUSUI010000001">
    <property type="protein sequence ID" value="MDQ0301612.1"/>
    <property type="molecule type" value="Genomic_DNA"/>
</dbReference>
<protein>
    <recommendedName>
        <fullName evidence="4">Glycosyltransferase RgtA/B/C/D-like domain-containing protein</fullName>
    </recommendedName>
</protein>
<feature type="transmembrane region" description="Helical" evidence="1">
    <location>
        <begin position="337"/>
        <end position="355"/>
    </location>
</feature>
<feature type="transmembrane region" description="Helical" evidence="1">
    <location>
        <begin position="306"/>
        <end position="330"/>
    </location>
</feature>
<name>A0ABU0B9A8_9HYPH</name>
<feature type="transmembrane region" description="Helical" evidence="1">
    <location>
        <begin position="119"/>
        <end position="138"/>
    </location>
</feature>
<gene>
    <name evidence="2" type="ORF">J2S75_000623</name>
</gene>
<feature type="transmembrane region" description="Helical" evidence="1">
    <location>
        <begin position="170"/>
        <end position="193"/>
    </location>
</feature>
<feature type="transmembrane region" description="Helical" evidence="1">
    <location>
        <begin position="66"/>
        <end position="86"/>
    </location>
</feature>
<feature type="transmembrane region" description="Helical" evidence="1">
    <location>
        <begin position="251"/>
        <end position="270"/>
    </location>
</feature>
<comment type="caution">
    <text evidence="2">The sequence shown here is derived from an EMBL/GenBank/DDBJ whole genome shotgun (WGS) entry which is preliminary data.</text>
</comment>
<evidence type="ECO:0000313" key="3">
    <source>
        <dbReference type="Proteomes" id="UP001224682"/>
    </source>
</evidence>
<sequence length="622" mass="68152">MRAVTGIAGSRRGVLVFFTLALLVYMAAMYVRLGVELADDGAFFLRYAENMAKGEFWVWNLGEAPVWGASAPLFPVLLAIPIALGFPSVPSLIVISIGLGSLALAGVATLLLLQFGFVAGFTFLVMTALDTGIMYFSGSGLESPLTFALLALGVAGLLCPRMTWTLGLAAGLLMVNKLDLVPAGGLLLLAVWLRDRRFPLRATVIAGGIAATWYGFAWVYFGYPVPNSFLTKSLHQNDFPTSMTWKWFSDYIFLTGIHLPMAVFAVLALFWRRNLPLAVFLLGTVAVHTVAYTLKYPFEPYNWYGMPALFGLFTLGAIGFAGVTGLATAFVPAKLSWVRVALPATLVCTYAGLMMRGEIIGTQAIKWFAANHEFDRSEAGRWVNANTPKDFTVYTMWGNPAYYSQRKVIDGSFLNRRFEEGNVVLKYLPEIMIMQNQSGTTPASPQVAWQSGRYRAVKVFDRTYFNHIDYFFIVLARDDVADRVENKEIRLNLLKFVSKLNLGDYNGLLKDTRDESVLFVHPGRTTATTFEFDAKSFLQGSGRDSMRVEAAMDPNISAEAVKRGGGTAHIVVSAGGKELGQAVVRPGQPFTLQVPAAAGDNVNFSVDANGVPDTNWLLLTIK</sequence>
<keyword evidence="1" id="KW-0812">Transmembrane</keyword>
<feature type="transmembrane region" description="Helical" evidence="1">
    <location>
        <begin position="12"/>
        <end position="31"/>
    </location>
</feature>
<keyword evidence="1" id="KW-1133">Transmembrane helix</keyword>
<feature type="transmembrane region" description="Helical" evidence="1">
    <location>
        <begin position="277"/>
        <end position="294"/>
    </location>
</feature>